<gene>
    <name evidence="1" type="ORF">S2091_3917</name>
</gene>
<evidence type="ECO:0000313" key="2">
    <source>
        <dbReference type="Proteomes" id="UP000237839"/>
    </source>
</evidence>
<organism evidence="1 2">
    <name type="scientific">Solimicrobium silvestre</name>
    <dbReference type="NCBI Taxonomy" id="2099400"/>
    <lineage>
        <taxon>Bacteria</taxon>
        <taxon>Pseudomonadati</taxon>
        <taxon>Pseudomonadota</taxon>
        <taxon>Betaproteobacteria</taxon>
        <taxon>Burkholderiales</taxon>
        <taxon>Oxalobacteraceae</taxon>
        <taxon>Solimicrobium</taxon>
    </lineage>
</organism>
<protein>
    <recommendedName>
        <fullName evidence="3">Porin</fullName>
    </recommendedName>
</protein>
<accession>A0A2S9GUF8</accession>
<dbReference type="Proteomes" id="UP000237839">
    <property type="component" value="Unassembled WGS sequence"/>
</dbReference>
<sequence length="410" mass="46640">MLNNYLLNNDEHKGEHKMKKIASLLTLMLPLLLLFSAFAQAIDLDGSGSFTATGFYNLTGAEVVNGSAQGSSTPWMYQQWHCPCSIQNWEYAGVYEKSKGFRLDQESLFGLQLRKEFTPTLSVTGQFVMRAQNPNNGSSPSVDWLYASWSPAPDSPFTFQVGRLRIPLYYYSDYLYIGYSYPWVRPPPDVYGWPIYEYDGGNASYHIQLGKSAWTMNASVWTGNFKQTYDAYDTLIYDTNPTTESWKKMWGSYVSMTNGTFDVRAMAMEYRDTTTINNPGAPATTVVSNQFTRIEGLSANMDYQNWVVRGEIDRYQQQSTALGINNVYKYNLLGVGYKVGDFTPMLTHSQYTTVAQPIEAQKTNSIVVRWDFRPNTALKVQYDVNIDESQYPYKFFGNSHLLSVSLQGIF</sequence>
<dbReference type="SUPFAM" id="SSF56935">
    <property type="entry name" value="Porins"/>
    <property type="match status" value="1"/>
</dbReference>
<dbReference type="AlphaFoldDB" id="A0A2S9GUF8"/>
<comment type="caution">
    <text evidence="1">The sequence shown here is derived from an EMBL/GenBank/DDBJ whole genome shotgun (WGS) entry which is preliminary data.</text>
</comment>
<evidence type="ECO:0000313" key="1">
    <source>
        <dbReference type="EMBL" id="PRC91372.1"/>
    </source>
</evidence>
<evidence type="ECO:0008006" key="3">
    <source>
        <dbReference type="Google" id="ProtNLM"/>
    </source>
</evidence>
<name>A0A2S9GUF8_9BURK</name>
<reference evidence="1 2" key="1">
    <citation type="submission" date="2018-02" db="EMBL/GenBank/DDBJ databases">
        <title>Solimicrobium silvestre gen. nov., sp. nov., isolated from alpine forest soil.</title>
        <authorList>
            <person name="Margesin R."/>
            <person name="Albuquerque L."/>
            <person name="Zhang D.-C."/>
            <person name="Froufe H.J.C."/>
            <person name="Severino R."/>
            <person name="Roxo I."/>
            <person name="Egas C."/>
            <person name="Da Costa M.S."/>
        </authorList>
    </citation>
    <scope>NUCLEOTIDE SEQUENCE [LARGE SCALE GENOMIC DNA]</scope>
    <source>
        <strain evidence="1 2">S20-91</strain>
    </source>
</reference>
<keyword evidence="2" id="KW-1185">Reference proteome</keyword>
<proteinExistence type="predicted"/>
<dbReference type="EMBL" id="PUGF01000024">
    <property type="protein sequence ID" value="PRC91372.1"/>
    <property type="molecule type" value="Genomic_DNA"/>
</dbReference>